<dbReference type="InterPro" id="IPR018392">
    <property type="entry name" value="LysM"/>
</dbReference>
<organism evidence="10 11">
    <name type="scientific">Ceratodon purpureus</name>
    <name type="common">Fire moss</name>
    <name type="synonym">Dicranum purpureum</name>
    <dbReference type="NCBI Taxonomy" id="3225"/>
    <lineage>
        <taxon>Eukaryota</taxon>
        <taxon>Viridiplantae</taxon>
        <taxon>Streptophyta</taxon>
        <taxon>Embryophyta</taxon>
        <taxon>Bryophyta</taxon>
        <taxon>Bryophytina</taxon>
        <taxon>Bryopsida</taxon>
        <taxon>Dicranidae</taxon>
        <taxon>Pseudoditrichales</taxon>
        <taxon>Ditrichaceae</taxon>
        <taxon>Ceratodon</taxon>
    </lineage>
</organism>
<dbReference type="PANTHER" id="PTHR46204:SF2">
    <property type="entry name" value="CHITIN ELICITOR RECEPTOR KINASE 1"/>
    <property type="match status" value="1"/>
</dbReference>
<feature type="domain" description="LysM" evidence="9">
    <location>
        <begin position="57"/>
        <end position="102"/>
    </location>
</feature>
<dbReference type="Proteomes" id="UP000822688">
    <property type="component" value="Chromosome 4"/>
</dbReference>
<dbReference type="Pfam" id="PF12104">
    <property type="entry name" value="Tcell_CD4_C"/>
    <property type="match status" value="1"/>
</dbReference>
<keyword evidence="4" id="KW-0732">Signal</keyword>
<reference evidence="10" key="1">
    <citation type="submission" date="2020-06" db="EMBL/GenBank/DDBJ databases">
        <title>WGS assembly of Ceratodon purpureus strain R40.</title>
        <authorList>
            <person name="Carey S.B."/>
            <person name="Jenkins J."/>
            <person name="Shu S."/>
            <person name="Lovell J.T."/>
            <person name="Sreedasyam A."/>
            <person name="Maumus F."/>
            <person name="Tiley G.P."/>
            <person name="Fernandez-Pozo N."/>
            <person name="Barry K."/>
            <person name="Chen C."/>
            <person name="Wang M."/>
            <person name="Lipzen A."/>
            <person name="Daum C."/>
            <person name="Saski C.A."/>
            <person name="Payton A.C."/>
            <person name="Mcbreen J.C."/>
            <person name="Conrad R.E."/>
            <person name="Kollar L.M."/>
            <person name="Olsson S."/>
            <person name="Huttunen S."/>
            <person name="Landis J.B."/>
            <person name="Wickett N.J."/>
            <person name="Johnson M.G."/>
            <person name="Rensing S.A."/>
            <person name="Grimwood J."/>
            <person name="Schmutz J."/>
            <person name="Mcdaniel S.F."/>
        </authorList>
    </citation>
    <scope>NUCLEOTIDE SEQUENCE</scope>
    <source>
        <strain evidence="10">R40</strain>
    </source>
</reference>
<evidence type="ECO:0000313" key="10">
    <source>
        <dbReference type="EMBL" id="KAG0581639.1"/>
    </source>
</evidence>
<evidence type="ECO:0000313" key="11">
    <source>
        <dbReference type="Proteomes" id="UP000822688"/>
    </source>
</evidence>
<evidence type="ECO:0000256" key="2">
    <source>
        <dbReference type="ARBA" id="ARBA00022475"/>
    </source>
</evidence>
<accession>A0A8T0IFF5</accession>
<dbReference type="PROSITE" id="PS51782">
    <property type="entry name" value="LYSM"/>
    <property type="match status" value="2"/>
</dbReference>
<gene>
    <name evidence="10" type="ORF">KC19_4G267900</name>
</gene>
<keyword evidence="2" id="KW-1003">Cell membrane</keyword>
<dbReference type="Gene3D" id="3.10.350.10">
    <property type="entry name" value="LysM domain"/>
    <property type="match status" value="2"/>
</dbReference>
<dbReference type="InterPro" id="IPR044812">
    <property type="entry name" value="CERK1/LYK3-like"/>
</dbReference>
<dbReference type="CDD" id="cd00118">
    <property type="entry name" value="LysM"/>
    <property type="match status" value="1"/>
</dbReference>
<keyword evidence="3 8" id="KW-0812">Transmembrane</keyword>
<dbReference type="EMBL" id="CM026424">
    <property type="protein sequence ID" value="KAG0581639.1"/>
    <property type="molecule type" value="Genomic_DNA"/>
</dbReference>
<protein>
    <recommendedName>
        <fullName evidence="9">LysM domain-containing protein</fullName>
    </recommendedName>
</protein>
<sequence>MSQLGQCRLLMRPWLSRNVSSLQWLVLVLLQCTIVNLVLDMADAVCVPQSGCEAAYAYYRAQANETLDSVGAKFQITSDEILAANPAISTHSTIVVDQPLYIPFKCECMQDQLLHMFQYQVQRADSIERIANTVFEDLTQTSWIGTWNKLPDINFILSGDTFKIPVKCFCGDPNVSLSYGLFLTYVVVAGAGANLSRLALEFNTSEGLLMGYNPSVNWNGSTVDQYAFIPVKDKSGNYPSYSSGSKPGPDNAEEEITTAGVLAGVALGVGGALVFLSLLALCRHCVTEEQRSRQQKEHIANKLKDMEENPLCNCKTGYNGGWLSHCSGIQPHR</sequence>
<comment type="caution">
    <text evidence="10">The sequence shown here is derived from an EMBL/GenBank/DDBJ whole genome shotgun (WGS) entry which is preliminary data.</text>
</comment>
<dbReference type="SMART" id="SM00257">
    <property type="entry name" value="LysM"/>
    <property type="match status" value="3"/>
</dbReference>
<dbReference type="GO" id="GO:0005886">
    <property type="term" value="C:plasma membrane"/>
    <property type="evidence" value="ECO:0007669"/>
    <property type="project" value="UniProtKB-SubCell"/>
</dbReference>
<feature type="transmembrane region" description="Helical" evidence="8">
    <location>
        <begin position="261"/>
        <end position="286"/>
    </location>
</feature>
<comment type="subcellular location">
    <subcellularLocation>
        <location evidence="1">Cell membrane</location>
        <topology evidence="1">Single-pass membrane protein</topology>
    </subcellularLocation>
</comment>
<evidence type="ECO:0000256" key="3">
    <source>
        <dbReference type="ARBA" id="ARBA00022692"/>
    </source>
</evidence>
<keyword evidence="5 8" id="KW-1133">Transmembrane helix</keyword>
<dbReference type="InterPro" id="IPR036779">
    <property type="entry name" value="LysM_dom_sf"/>
</dbReference>
<evidence type="ECO:0000256" key="8">
    <source>
        <dbReference type="SAM" id="Phobius"/>
    </source>
</evidence>
<proteinExistence type="predicted"/>
<feature type="transmembrane region" description="Helical" evidence="8">
    <location>
        <begin position="21"/>
        <end position="39"/>
    </location>
</feature>
<evidence type="ECO:0000256" key="6">
    <source>
        <dbReference type="ARBA" id="ARBA00023136"/>
    </source>
</evidence>
<keyword evidence="6 8" id="KW-0472">Membrane</keyword>
<feature type="domain" description="LysM" evidence="9">
    <location>
        <begin position="117"/>
        <end position="164"/>
    </location>
</feature>
<name>A0A8T0IFF5_CERPU</name>
<dbReference type="GO" id="GO:0019199">
    <property type="term" value="F:transmembrane receptor protein kinase activity"/>
    <property type="evidence" value="ECO:0007669"/>
    <property type="project" value="InterPro"/>
</dbReference>
<dbReference type="AlphaFoldDB" id="A0A8T0IFF5"/>
<evidence type="ECO:0000256" key="1">
    <source>
        <dbReference type="ARBA" id="ARBA00004162"/>
    </source>
</evidence>
<dbReference type="Pfam" id="PF01476">
    <property type="entry name" value="LysM"/>
    <property type="match status" value="2"/>
</dbReference>
<evidence type="ECO:0000259" key="9">
    <source>
        <dbReference type="PROSITE" id="PS51782"/>
    </source>
</evidence>
<dbReference type="PANTHER" id="PTHR46204">
    <property type="entry name" value="CHITIN ELICITOR RECEPTOR KINASE 1-RELATED"/>
    <property type="match status" value="1"/>
</dbReference>
<dbReference type="GO" id="GO:0045087">
    <property type="term" value="P:innate immune response"/>
    <property type="evidence" value="ECO:0007669"/>
    <property type="project" value="InterPro"/>
</dbReference>
<keyword evidence="7" id="KW-1015">Disulfide bond</keyword>
<evidence type="ECO:0000256" key="4">
    <source>
        <dbReference type="ARBA" id="ARBA00022729"/>
    </source>
</evidence>
<dbReference type="SUPFAM" id="SSF54106">
    <property type="entry name" value="LysM domain"/>
    <property type="match status" value="1"/>
</dbReference>
<keyword evidence="11" id="KW-1185">Reference proteome</keyword>
<evidence type="ECO:0000256" key="5">
    <source>
        <dbReference type="ARBA" id="ARBA00022989"/>
    </source>
</evidence>
<evidence type="ECO:0000256" key="7">
    <source>
        <dbReference type="ARBA" id="ARBA00023157"/>
    </source>
</evidence>
<dbReference type="InterPro" id="IPR021963">
    <property type="entry name" value="Tcell_CD4_Cterm"/>
</dbReference>